<keyword evidence="3" id="KW-0804">Transcription</keyword>
<dbReference type="Pfam" id="PF17754">
    <property type="entry name" value="TetR_C_14"/>
    <property type="match status" value="1"/>
</dbReference>
<evidence type="ECO:0000256" key="3">
    <source>
        <dbReference type="ARBA" id="ARBA00023163"/>
    </source>
</evidence>
<dbReference type="InterPro" id="IPR009057">
    <property type="entry name" value="Homeodomain-like_sf"/>
</dbReference>
<keyword evidence="2 4" id="KW-0238">DNA-binding</keyword>
<comment type="caution">
    <text evidence="6">The sequence shown here is derived from an EMBL/GenBank/DDBJ whole genome shotgun (WGS) entry which is preliminary data.</text>
</comment>
<protein>
    <submittedName>
        <fullName evidence="6">TetR/AcrR family transcriptional regulator</fullName>
    </submittedName>
</protein>
<evidence type="ECO:0000313" key="7">
    <source>
        <dbReference type="Proteomes" id="UP001617907"/>
    </source>
</evidence>
<keyword evidence="7" id="KW-1185">Reference proteome</keyword>
<evidence type="ECO:0000256" key="2">
    <source>
        <dbReference type="ARBA" id="ARBA00023125"/>
    </source>
</evidence>
<accession>A0ABW8HCZ6</accession>
<sequence>MGRWEPNARGRLEQAALELYAERGYEQTPVAEITRRAGLTERTFFRHFADKREVLFAGSGRLAELCAGAVAAAPAAATPMDAAVAALYAAAGVFEERGDLVRLRQSVIDANAELQERELTKLATLSGALAEALRDRGTDDLTARLTAEAAVAVLKVAFEHWIHGSGEQTLRHLLGECVDSLGTAVARGPGAAGSVSG</sequence>
<dbReference type="EMBL" id="JBIVPC010000010">
    <property type="protein sequence ID" value="MFJ6038579.1"/>
    <property type="molecule type" value="Genomic_DNA"/>
</dbReference>
<dbReference type="PRINTS" id="PR00455">
    <property type="entry name" value="HTHTETR"/>
</dbReference>
<reference evidence="6 7" key="1">
    <citation type="submission" date="2024-10" db="EMBL/GenBank/DDBJ databases">
        <title>The Natural Products Discovery Center: Release of the First 8490 Sequenced Strains for Exploring Actinobacteria Biosynthetic Diversity.</title>
        <authorList>
            <person name="Kalkreuter E."/>
            <person name="Kautsar S.A."/>
            <person name="Yang D."/>
            <person name="Bader C.D."/>
            <person name="Teijaro C.N."/>
            <person name="Fluegel L."/>
            <person name="Davis C.M."/>
            <person name="Simpson J.R."/>
            <person name="Lauterbach L."/>
            <person name="Steele A.D."/>
            <person name="Gui C."/>
            <person name="Meng S."/>
            <person name="Li G."/>
            <person name="Viehrig K."/>
            <person name="Ye F."/>
            <person name="Su P."/>
            <person name="Kiefer A.F."/>
            <person name="Nichols A."/>
            <person name="Cepeda A.J."/>
            <person name="Yan W."/>
            <person name="Fan B."/>
            <person name="Jiang Y."/>
            <person name="Adhikari A."/>
            <person name="Zheng C.-J."/>
            <person name="Schuster L."/>
            <person name="Cowan T.M."/>
            <person name="Smanski M.J."/>
            <person name="Chevrette M.G."/>
            <person name="De Carvalho L.P.S."/>
            <person name="Shen B."/>
        </authorList>
    </citation>
    <scope>NUCLEOTIDE SEQUENCE [LARGE SCALE GENOMIC DNA]</scope>
    <source>
        <strain evidence="6 7">NPDC093086</strain>
    </source>
</reference>
<dbReference type="SUPFAM" id="SSF46689">
    <property type="entry name" value="Homeodomain-like"/>
    <property type="match status" value="1"/>
</dbReference>
<feature type="DNA-binding region" description="H-T-H motif" evidence="4">
    <location>
        <begin position="29"/>
        <end position="48"/>
    </location>
</feature>
<dbReference type="InterPro" id="IPR001647">
    <property type="entry name" value="HTH_TetR"/>
</dbReference>
<dbReference type="PROSITE" id="PS50977">
    <property type="entry name" value="HTH_TETR_2"/>
    <property type="match status" value="1"/>
</dbReference>
<organism evidence="6 7">
    <name type="scientific">Streptomyces ardesiacus</name>
    <dbReference type="NCBI Taxonomy" id="285564"/>
    <lineage>
        <taxon>Bacteria</taxon>
        <taxon>Bacillati</taxon>
        <taxon>Actinomycetota</taxon>
        <taxon>Actinomycetes</taxon>
        <taxon>Kitasatosporales</taxon>
        <taxon>Streptomycetaceae</taxon>
        <taxon>Streptomyces</taxon>
    </lineage>
</organism>
<dbReference type="InterPro" id="IPR050109">
    <property type="entry name" value="HTH-type_TetR-like_transc_reg"/>
</dbReference>
<dbReference type="PANTHER" id="PTHR30055">
    <property type="entry name" value="HTH-TYPE TRANSCRIPTIONAL REGULATOR RUTR"/>
    <property type="match status" value="1"/>
</dbReference>
<dbReference type="Proteomes" id="UP001617907">
    <property type="component" value="Unassembled WGS sequence"/>
</dbReference>
<dbReference type="PANTHER" id="PTHR30055:SF238">
    <property type="entry name" value="MYCOFACTOCIN BIOSYNTHESIS TRANSCRIPTIONAL REGULATOR MFTR-RELATED"/>
    <property type="match status" value="1"/>
</dbReference>
<name>A0ABW8HCZ6_9ACTN</name>
<gene>
    <name evidence="6" type="ORF">ACIQFM_20240</name>
</gene>
<evidence type="ECO:0000256" key="4">
    <source>
        <dbReference type="PROSITE-ProRule" id="PRU00335"/>
    </source>
</evidence>
<dbReference type="RefSeq" id="WP_030401312.1">
    <property type="nucleotide sequence ID" value="NZ_BEWC01000001.1"/>
</dbReference>
<proteinExistence type="predicted"/>
<dbReference type="GeneID" id="95503373"/>
<evidence type="ECO:0000256" key="1">
    <source>
        <dbReference type="ARBA" id="ARBA00023015"/>
    </source>
</evidence>
<dbReference type="InterPro" id="IPR041347">
    <property type="entry name" value="MftR_C"/>
</dbReference>
<feature type="domain" description="HTH tetR-type" evidence="5">
    <location>
        <begin position="6"/>
        <end position="66"/>
    </location>
</feature>
<dbReference type="Pfam" id="PF00440">
    <property type="entry name" value="TetR_N"/>
    <property type="match status" value="1"/>
</dbReference>
<evidence type="ECO:0000259" key="5">
    <source>
        <dbReference type="PROSITE" id="PS50977"/>
    </source>
</evidence>
<keyword evidence="1" id="KW-0805">Transcription regulation</keyword>
<evidence type="ECO:0000313" key="6">
    <source>
        <dbReference type="EMBL" id="MFJ6038579.1"/>
    </source>
</evidence>
<dbReference type="Gene3D" id="1.10.357.10">
    <property type="entry name" value="Tetracycline Repressor, domain 2"/>
    <property type="match status" value="1"/>
</dbReference>